<sequence length="209" mass="22991">MAVADRSTEGNLFDLQILPSADRSVRARFSNVIDAEAVEPLKSSWLDEATDDLITPDHTGLRVFLRRVGGDIKRGREGFRPLCDLHRLSKTFNTRPEAIGEAVELLETELGPMQARAAHGLVADAGLEQVAKFDNASLDFVIEQLDLVNDGMLSGNADSLGRAIWNRDPGRLIPLLETGGPRRMMVAERALGLLRMDELVCLFPARLCT</sequence>
<name>A0A450UF19_9GAMM</name>
<evidence type="ECO:0000313" key="1">
    <source>
        <dbReference type="EMBL" id="VFJ91098.1"/>
    </source>
</evidence>
<dbReference type="EMBL" id="CAADFH010000014">
    <property type="protein sequence ID" value="VFJ91098.1"/>
    <property type="molecule type" value="Genomic_DNA"/>
</dbReference>
<gene>
    <name evidence="1" type="ORF">BECKLFY1418A_GA0070994_101434</name>
</gene>
<proteinExistence type="predicted"/>
<dbReference type="AlphaFoldDB" id="A0A450UF19"/>
<accession>A0A450UF19</accession>
<organism evidence="1">
    <name type="scientific">Candidatus Kentrum sp. LFY</name>
    <dbReference type="NCBI Taxonomy" id="2126342"/>
    <lineage>
        <taxon>Bacteria</taxon>
        <taxon>Pseudomonadati</taxon>
        <taxon>Pseudomonadota</taxon>
        <taxon>Gammaproteobacteria</taxon>
        <taxon>Candidatus Kentrum</taxon>
    </lineage>
</organism>
<protein>
    <submittedName>
        <fullName evidence="1">Uncharacterized protein</fullName>
    </submittedName>
</protein>
<reference evidence="1" key="1">
    <citation type="submission" date="2019-02" db="EMBL/GenBank/DDBJ databases">
        <authorList>
            <person name="Gruber-Vodicka R. H."/>
            <person name="Seah K. B. B."/>
        </authorList>
    </citation>
    <scope>NUCLEOTIDE SEQUENCE</scope>
    <source>
        <strain evidence="1">BECK_M6</strain>
    </source>
</reference>